<evidence type="ECO:0008006" key="4">
    <source>
        <dbReference type="Google" id="ProtNLM"/>
    </source>
</evidence>
<name>A0A517SNH7_9BACT</name>
<accession>A0A517SNH7</accession>
<dbReference type="SUPFAM" id="SSF56935">
    <property type="entry name" value="Porins"/>
    <property type="match status" value="1"/>
</dbReference>
<dbReference type="AlphaFoldDB" id="A0A517SNH7"/>
<dbReference type="EMBL" id="CP036272">
    <property type="protein sequence ID" value="QDT57673.1"/>
    <property type="molecule type" value="Genomic_DNA"/>
</dbReference>
<feature type="signal peptide" evidence="1">
    <location>
        <begin position="1"/>
        <end position="22"/>
    </location>
</feature>
<keyword evidence="1" id="KW-0732">Signal</keyword>
<sequence precursor="true">MDRIRSLALHLTASLAAVGLSADTCFGQAGNATQYKSYSAQAVPMAPGLNGPAQPIYSVANRYAQEQAAESASDAAPPAPTAAPATGSGCTSCGGGCDSGCGDACDAYGCDSMCGCGSSCGLGLGCLDGLGDCCLGEQWSLFGDHCGWSAGGWLQLGYHSKRNSLFNSRDSEVQLHQGWLFAEKAVDGSCGLDIGGRIDYVYGTDGPDTQAFGIAAPSWDNDWDNGNDYGSAIPQLYVEAAYGDLSVKAGHFYTIIGWEVVTAPDNFFYSHAYTMYNSEPFTHSGFLATYTPSDCVTVWGGYTLGWDSGFDDNGDSFLGGVSLGLTDDFTVTYATVAGRFGDRDGSVEKGYMHSLIGDWNVSDNLEYIIQNDILTSEDAAGATVRQTYGINQYLIYTMSDCWAVGGRFEWYNQEGVYAADGDIYELTVGLNYKPHANVLIRPEIRGDWDRTTTRTAAGLEDGDNQTTFGIDTIFLF</sequence>
<dbReference type="InterPro" id="IPR011486">
    <property type="entry name" value="BBP2"/>
</dbReference>
<gene>
    <name evidence="2" type="ORF">SV7mr_01560</name>
</gene>
<dbReference type="RefSeq" id="WP_419187931.1">
    <property type="nucleotide sequence ID" value="NZ_CP036272.1"/>
</dbReference>
<evidence type="ECO:0000256" key="1">
    <source>
        <dbReference type="SAM" id="SignalP"/>
    </source>
</evidence>
<evidence type="ECO:0000313" key="2">
    <source>
        <dbReference type="EMBL" id="QDT57673.1"/>
    </source>
</evidence>
<keyword evidence="3" id="KW-1185">Reference proteome</keyword>
<dbReference type="Pfam" id="PF07642">
    <property type="entry name" value="BBP2"/>
    <property type="match status" value="1"/>
</dbReference>
<protein>
    <recommendedName>
        <fullName evidence="4">Porin</fullName>
    </recommendedName>
</protein>
<proteinExistence type="predicted"/>
<feature type="chain" id="PRO_5022143643" description="Porin" evidence="1">
    <location>
        <begin position="23"/>
        <end position="476"/>
    </location>
</feature>
<organism evidence="2 3">
    <name type="scientific">Stieleria bergensis</name>
    <dbReference type="NCBI Taxonomy" id="2528025"/>
    <lineage>
        <taxon>Bacteria</taxon>
        <taxon>Pseudomonadati</taxon>
        <taxon>Planctomycetota</taxon>
        <taxon>Planctomycetia</taxon>
        <taxon>Pirellulales</taxon>
        <taxon>Pirellulaceae</taxon>
        <taxon>Stieleria</taxon>
    </lineage>
</organism>
<dbReference type="Proteomes" id="UP000315003">
    <property type="component" value="Chromosome"/>
</dbReference>
<reference evidence="2 3" key="1">
    <citation type="submission" date="2019-02" db="EMBL/GenBank/DDBJ databases">
        <title>Deep-cultivation of Planctomycetes and their phenomic and genomic characterization uncovers novel biology.</title>
        <authorList>
            <person name="Wiegand S."/>
            <person name="Jogler M."/>
            <person name="Boedeker C."/>
            <person name="Pinto D."/>
            <person name="Vollmers J."/>
            <person name="Rivas-Marin E."/>
            <person name="Kohn T."/>
            <person name="Peeters S.H."/>
            <person name="Heuer A."/>
            <person name="Rast P."/>
            <person name="Oberbeckmann S."/>
            <person name="Bunk B."/>
            <person name="Jeske O."/>
            <person name="Meyerdierks A."/>
            <person name="Storesund J.E."/>
            <person name="Kallscheuer N."/>
            <person name="Luecker S."/>
            <person name="Lage O.M."/>
            <person name="Pohl T."/>
            <person name="Merkel B.J."/>
            <person name="Hornburger P."/>
            <person name="Mueller R.-W."/>
            <person name="Bruemmer F."/>
            <person name="Labrenz M."/>
            <person name="Spormann A.M."/>
            <person name="Op den Camp H."/>
            <person name="Overmann J."/>
            <person name="Amann R."/>
            <person name="Jetten M.S.M."/>
            <person name="Mascher T."/>
            <person name="Medema M.H."/>
            <person name="Devos D.P."/>
            <person name="Kaster A.-K."/>
            <person name="Ovreas L."/>
            <person name="Rohde M."/>
            <person name="Galperin M.Y."/>
            <person name="Jogler C."/>
        </authorList>
    </citation>
    <scope>NUCLEOTIDE SEQUENCE [LARGE SCALE GENOMIC DNA]</scope>
    <source>
        <strain evidence="2 3">SV_7m_r</strain>
    </source>
</reference>
<evidence type="ECO:0000313" key="3">
    <source>
        <dbReference type="Proteomes" id="UP000315003"/>
    </source>
</evidence>